<sequence>MDACNMNHVDQCRPCQHPRWLRPWAGHMGSPSCGAELGLWSFGGFGGASFPVVFPAVSGSALRLRPPDLEQRVQLWMHFQSLLWTYSRLREQEQCFAVEVTTGRGSPQSLELSGQGGIQL</sequence>
<accession>A0ABQ9UNW8</accession>
<dbReference type="Proteomes" id="UP001266305">
    <property type="component" value="Unassembled WGS sequence"/>
</dbReference>
<name>A0ABQ9UNW8_SAGOE</name>
<organism evidence="1 2">
    <name type="scientific">Saguinus oedipus</name>
    <name type="common">Cotton-top tamarin</name>
    <name type="synonym">Oedipomidas oedipus</name>
    <dbReference type="NCBI Taxonomy" id="9490"/>
    <lineage>
        <taxon>Eukaryota</taxon>
        <taxon>Metazoa</taxon>
        <taxon>Chordata</taxon>
        <taxon>Craniata</taxon>
        <taxon>Vertebrata</taxon>
        <taxon>Euteleostomi</taxon>
        <taxon>Mammalia</taxon>
        <taxon>Eutheria</taxon>
        <taxon>Euarchontoglires</taxon>
        <taxon>Primates</taxon>
        <taxon>Haplorrhini</taxon>
        <taxon>Platyrrhini</taxon>
        <taxon>Cebidae</taxon>
        <taxon>Callitrichinae</taxon>
        <taxon>Saguinus</taxon>
    </lineage>
</organism>
<protein>
    <submittedName>
        <fullName evidence="1">Uncharacterized protein</fullName>
    </submittedName>
</protein>
<evidence type="ECO:0000313" key="1">
    <source>
        <dbReference type="EMBL" id="KAK2098776.1"/>
    </source>
</evidence>
<gene>
    <name evidence="1" type="ORF">P7K49_024227</name>
</gene>
<reference evidence="1 2" key="1">
    <citation type="submission" date="2023-05" db="EMBL/GenBank/DDBJ databases">
        <title>B98-5 Cell Line De Novo Hybrid Assembly: An Optical Mapping Approach.</title>
        <authorList>
            <person name="Kananen K."/>
            <person name="Auerbach J.A."/>
            <person name="Kautto E."/>
            <person name="Blachly J.S."/>
        </authorList>
    </citation>
    <scope>NUCLEOTIDE SEQUENCE [LARGE SCALE GENOMIC DNA]</scope>
    <source>
        <strain evidence="1">B95-8</strain>
        <tissue evidence="1">Cell line</tissue>
    </source>
</reference>
<comment type="caution">
    <text evidence="1">The sequence shown here is derived from an EMBL/GenBank/DDBJ whole genome shotgun (WGS) entry which is preliminary data.</text>
</comment>
<keyword evidence="2" id="KW-1185">Reference proteome</keyword>
<proteinExistence type="predicted"/>
<evidence type="ECO:0000313" key="2">
    <source>
        <dbReference type="Proteomes" id="UP001266305"/>
    </source>
</evidence>
<dbReference type="EMBL" id="JASSZA010000011">
    <property type="protein sequence ID" value="KAK2098776.1"/>
    <property type="molecule type" value="Genomic_DNA"/>
</dbReference>